<dbReference type="RefSeq" id="XP_062677206.1">
    <property type="nucleotide sequence ID" value="XM_062825813.1"/>
</dbReference>
<dbReference type="EMBL" id="JAUEPP010000009">
    <property type="protein sequence ID" value="KAK3335040.1"/>
    <property type="molecule type" value="Genomic_DNA"/>
</dbReference>
<dbReference type="GeneID" id="87862967"/>
<sequence>MSSSMSSTLFSTVTSPLPVALTPIIPRGIDWNQFNDCWAFVTSLAPSMWSLSIWCLDISSAFPFLLLSPLVSSSSPPYPEAEADGEDEDHAQTESDYFADIPRAVGHRSGGCGWFVGVDLGVFVLLLENAD</sequence>
<evidence type="ECO:0000256" key="1">
    <source>
        <dbReference type="SAM" id="MobiDB-lite"/>
    </source>
</evidence>
<reference evidence="2" key="1">
    <citation type="journal article" date="2023" name="Mol. Phylogenet. Evol.">
        <title>Genome-scale phylogeny and comparative genomics of the fungal order Sordariales.</title>
        <authorList>
            <person name="Hensen N."/>
            <person name="Bonometti L."/>
            <person name="Westerberg I."/>
            <person name="Brannstrom I.O."/>
            <person name="Guillou S."/>
            <person name="Cros-Aarteil S."/>
            <person name="Calhoun S."/>
            <person name="Haridas S."/>
            <person name="Kuo A."/>
            <person name="Mondo S."/>
            <person name="Pangilinan J."/>
            <person name="Riley R."/>
            <person name="LaButti K."/>
            <person name="Andreopoulos B."/>
            <person name="Lipzen A."/>
            <person name="Chen C."/>
            <person name="Yan M."/>
            <person name="Daum C."/>
            <person name="Ng V."/>
            <person name="Clum A."/>
            <person name="Steindorff A."/>
            <person name="Ohm R.A."/>
            <person name="Martin F."/>
            <person name="Silar P."/>
            <person name="Natvig D.O."/>
            <person name="Lalanne C."/>
            <person name="Gautier V."/>
            <person name="Ament-Velasquez S.L."/>
            <person name="Kruys A."/>
            <person name="Hutchinson M.I."/>
            <person name="Powell A.J."/>
            <person name="Barry K."/>
            <person name="Miller A.N."/>
            <person name="Grigoriev I.V."/>
            <person name="Debuchy R."/>
            <person name="Gladieux P."/>
            <person name="Hiltunen Thoren M."/>
            <person name="Johannesson H."/>
        </authorList>
    </citation>
    <scope>NUCLEOTIDE SEQUENCE</scope>
    <source>
        <strain evidence="2">CBS 560.94</strain>
    </source>
</reference>
<reference evidence="2" key="2">
    <citation type="submission" date="2023-06" db="EMBL/GenBank/DDBJ databases">
        <authorList>
            <consortium name="Lawrence Berkeley National Laboratory"/>
            <person name="Haridas S."/>
            <person name="Hensen N."/>
            <person name="Bonometti L."/>
            <person name="Westerberg I."/>
            <person name="Brannstrom I.O."/>
            <person name="Guillou S."/>
            <person name="Cros-Aarteil S."/>
            <person name="Calhoun S."/>
            <person name="Kuo A."/>
            <person name="Mondo S."/>
            <person name="Pangilinan J."/>
            <person name="Riley R."/>
            <person name="Labutti K."/>
            <person name="Andreopoulos B."/>
            <person name="Lipzen A."/>
            <person name="Chen C."/>
            <person name="Yanf M."/>
            <person name="Daum C."/>
            <person name="Ng V."/>
            <person name="Clum A."/>
            <person name="Steindorff A."/>
            <person name="Ohm R."/>
            <person name="Martin F."/>
            <person name="Silar P."/>
            <person name="Natvig D."/>
            <person name="Lalanne C."/>
            <person name="Gautier V."/>
            <person name="Ament-Velasquez S.L."/>
            <person name="Kruys A."/>
            <person name="Hutchinson M.I."/>
            <person name="Powell A.J."/>
            <person name="Barry K."/>
            <person name="Miller A.N."/>
            <person name="Grigoriev I.V."/>
            <person name="Debuchy R."/>
            <person name="Gladieux P."/>
            <person name="Thoren M.H."/>
            <person name="Johannesson H."/>
        </authorList>
    </citation>
    <scope>NUCLEOTIDE SEQUENCE</scope>
    <source>
        <strain evidence="2">CBS 560.94</strain>
    </source>
</reference>
<gene>
    <name evidence="2" type="ORF">B0H65DRAFT_446717</name>
</gene>
<name>A0AAE0J1N4_9PEZI</name>
<comment type="caution">
    <text evidence="2">The sequence shown here is derived from an EMBL/GenBank/DDBJ whole genome shotgun (WGS) entry which is preliminary data.</text>
</comment>
<organism evidence="2 3">
    <name type="scientific">Neurospora tetraspora</name>
    <dbReference type="NCBI Taxonomy" id="94610"/>
    <lineage>
        <taxon>Eukaryota</taxon>
        <taxon>Fungi</taxon>
        <taxon>Dikarya</taxon>
        <taxon>Ascomycota</taxon>
        <taxon>Pezizomycotina</taxon>
        <taxon>Sordariomycetes</taxon>
        <taxon>Sordariomycetidae</taxon>
        <taxon>Sordariales</taxon>
        <taxon>Sordariaceae</taxon>
        <taxon>Neurospora</taxon>
    </lineage>
</organism>
<evidence type="ECO:0000313" key="3">
    <source>
        <dbReference type="Proteomes" id="UP001278500"/>
    </source>
</evidence>
<accession>A0AAE0J1N4</accession>
<protein>
    <submittedName>
        <fullName evidence="2">Uncharacterized protein</fullName>
    </submittedName>
</protein>
<feature type="region of interest" description="Disordered" evidence="1">
    <location>
        <begin position="73"/>
        <end position="92"/>
    </location>
</feature>
<proteinExistence type="predicted"/>
<evidence type="ECO:0000313" key="2">
    <source>
        <dbReference type="EMBL" id="KAK3335040.1"/>
    </source>
</evidence>
<keyword evidence="3" id="KW-1185">Reference proteome</keyword>
<dbReference type="AlphaFoldDB" id="A0AAE0J1N4"/>
<dbReference type="Proteomes" id="UP001278500">
    <property type="component" value="Unassembled WGS sequence"/>
</dbReference>